<dbReference type="Proteomes" id="UP000256709">
    <property type="component" value="Unassembled WGS sequence"/>
</dbReference>
<reference evidence="3 4" key="1">
    <citation type="submission" date="2017-04" db="EMBL/GenBank/DDBJ databases">
        <title>Comparative genome analysis of Subtercola boreus.</title>
        <authorList>
            <person name="Cho Y.-J."/>
            <person name="Cho A."/>
            <person name="Kim O.-S."/>
            <person name="Lee J.-I."/>
        </authorList>
    </citation>
    <scope>NUCLEOTIDE SEQUENCE [LARGE SCALE GENOMIC DNA]</scope>
    <source>
        <strain evidence="3 4">P27444</strain>
    </source>
</reference>
<evidence type="ECO:0000259" key="2">
    <source>
        <dbReference type="PROSITE" id="PS51462"/>
    </source>
</evidence>
<dbReference type="GO" id="GO:0019693">
    <property type="term" value="P:ribose phosphate metabolic process"/>
    <property type="evidence" value="ECO:0007669"/>
    <property type="project" value="TreeGrafter"/>
</dbReference>
<name>A0A3E0VVR5_9MICO</name>
<dbReference type="EMBL" id="NBXA01000015">
    <property type="protein sequence ID" value="RFA13871.1"/>
    <property type="molecule type" value="Genomic_DNA"/>
</dbReference>
<dbReference type="Gene3D" id="3.90.79.10">
    <property type="entry name" value="Nucleoside Triphosphate Pyrophosphohydrolase"/>
    <property type="match status" value="1"/>
</dbReference>
<keyword evidence="1" id="KW-0378">Hydrolase</keyword>
<dbReference type="InterPro" id="IPR000086">
    <property type="entry name" value="NUDIX_hydrolase_dom"/>
</dbReference>
<dbReference type="InterPro" id="IPR015797">
    <property type="entry name" value="NUDIX_hydrolase-like_dom_sf"/>
</dbReference>
<dbReference type="GO" id="GO:0006753">
    <property type="term" value="P:nucleoside phosphate metabolic process"/>
    <property type="evidence" value="ECO:0007669"/>
    <property type="project" value="TreeGrafter"/>
</dbReference>
<dbReference type="RefSeq" id="WP_116282591.1">
    <property type="nucleotide sequence ID" value="NZ_NBXA01000015.1"/>
</dbReference>
<dbReference type="OrthoDB" id="9806150at2"/>
<dbReference type="AlphaFoldDB" id="A0A3E0VVR5"/>
<dbReference type="GO" id="GO:0016787">
    <property type="term" value="F:hydrolase activity"/>
    <property type="evidence" value="ECO:0007669"/>
    <property type="project" value="UniProtKB-KW"/>
</dbReference>
<accession>A0A3E0VVR5</accession>
<evidence type="ECO:0000313" key="3">
    <source>
        <dbReference type="EMBL" id="RFA13871.1"/>
    </source>
</evidence>
<dbReference type="Pfam" id="PF00293">
    <property type="entry name" value="NUDIX"/>
    <property type="match status" value="1"/>
</dbReference>
<sequence>MTESIPSPLRDEPDDQRITSSEVVFDGKIWDVRRETFVYNGADTVREFVDHTGAVAIVALDENDRMLLIKQYRHPIRAREWEIPAGLLDIAGEDFLVAAQRELAEEADLEADRWNVLTDYATTPGGNNELIRIYLARDVRPTADAFEREDEEADIEVRWVDLDEVVDAVLRRELQNPNLVIASLALAASRSRGWVSLGAADAPWPEYSRLHPIAS</sequence>
<gene>
    <name evidence="3" type="ORF">B7R21_07310</name>
</gene>
<dbReference type="PROSITE" id="PS51462">
    <property type="entry name" value="NUDIX"/>
    <property type="match status" value="1"/>
</dbReference>
<comment type="caution">
    <text evidence="3">The sequence shown here is derived from an EMBL/GenBank/DDBJ whole genome shotgun (WGS) entry which is preliminary data.</text>
</comment>
<organism evidence="3 4">
    <name type="scientific">Subtercola boreus</name>
    <dbReference type="NCBI Taxonomy" id="120213"/>
    <lineage>
        <taxon>Bacteria</taxon>
        <taxon>Bacillati</taxon>
        <taxon>Actinomycetota</taxon>
        <taxon>Actinomycetes</taxon>
        <taxon>Micrococcales</taxon>
        <taxon>Microbacteriaceae</taxon>
        <taxon>Subtercola</taxon>
    </lineage>
</organism>
<dbReference type="GO" id="GO:0005829">
    <property type="term" value="C:cytosol"/>
    <property type="evidence" value="ECO:0007669"/>
    <property type="project" value="TreeGrafter"/>
</dbReference>
<feature type="domain" description="Nudix hydrolase" evidence="2">
    <location>
        <begin position="50"/>
        <end position="187"/>
    </location>
</feature>
<dbReference type="PANTHER" id="PTHR11839:SF31">
    <property type="entry name" value="ADP-RIBOSE PYROPHOSPHATASE"/>
    <property type="match status" value="1"/>
</dbReference>
<dbReference type="SUPFAM" id="SSF55811">
    <property type="entry name" value="Nudix"/>
    <property type="match status" value="1"/>
</dbReference>
<proteinExistence type="predicted"/>
<protein>
    <submittedName>
        <fullName evidence="3">ADP-ribose pyrophosphatase</fullName>
    </submittedName>
</protein>
<evidence type="ECO:0000313" key="4">
    <source>
        <dbReference type="Proteomes" id="UP000256709"/>
    </source>
</evidence>
<dbReference type="PANTHER" id="PTHR11839">
    <property type="entry name" value="UDP/ADP-SUGAR PYROPHOSPHATASE"/>
    <property type="match status" value="1"/>
</dbReference>
<evidence type="ECO:0000256" key="1">
    <source>
        <dbReference type="ARBA" id="ARBA00022801"/>
    </source>
</evidence>
<dbReference type="CDD" id="cd24158">
    <property type="entry name" value="NUDIX_ADPRase_Rv1700"/>
    <property type="match status" value="1"/>
</dbReference>